<proteinExistence type="predicted"/>
<evidence type="ECO:0000313" key="2">
    <source>
        <dbReference type="Proteomes" id="UP001576780"/>
    </source>
</evidence>
<keyword evidence="2" id="KW-1185">Reference proteome</keyword>
<reference evidence="1 2" key="1">
    <citation type="submission" date="2024-09" db="EMBL/GenBank/DDBJ databases">
        <title>Floridaenema gen nov. (Aerosakkonemataceae, Aerosakkonematales ord. nov., Cyanobacteria) from benthic tropical and subtropical fresh waters, with the description of four new species.</title>
        <authorList>
            <person name="Moretto J.A."/>
            <person name="Berthold D.E."/>
            <person name="Lefler F.W."/>
            <person name="Huang I.-S."/>
            <person name="Laughinghouse H. IV."/>
        </authorList>
    </citation>
    <scope>NUCLEOTIDE SEQUENCE [LARGE SCALE GENOMIC DNA]</scope>
    <source>
        <strain evidence="1 2">BLCC-F167</strain>
    </source>
</reference>
<evidence type="ECO:0008006" key="3">
    <source>
        <dbReference type="Google" id="ProtNLM"/>
    </source>
</evidence>
<dbReference type="Proteomes" id="UP001576780">
    <property type="component" value="Unassembled WGS sequence"/>
</dbReference>
<organism evidence="1 2">
    <name type="scientific">Floridaenema evergladense BLCC-F167</name>
    <dbReference type="NCBI Taxonomy" id="3153639"/>
    <lineage>
        <taxon>Bacteria</taxon>
        <taxon>Bacillati</taxon>
        <taxon>Cyanobacteriota</taxon>
        <taxon>Cyanophyceae</taxon>
        <taxon>Oscillatoriophycideae</taxon>
        <taxon>Aerosakkonematales</taxon>
        <taxon>Aerosakkonemataceae</taxon>
        <taxon>Floridanema</taxon>
        <taxon>Floridanema evergladense</taxon>
    </lineage>
</organism>
<name>A0ABV4WFN4_9CYAN</name>
<accession>A0ABV4WFN4</accession>
<dbReference type="RefSeq" id="WP_413276330.1">
    <property type="nucleotide sequence ID" value="NZ_JBHFNT010000048.1"/>
</dbReference>
<comment type="caution">
    <text evidence="1">The sequence shown here is derived from an EMBL/GenBank/DDBJ whole genome shotgun (WGS) entry which is preliminary data.</text>
</comment>
<gene>
    <name evidence="1" type="ORF">ACE1CA_05045</name>
</gene>
<protein>
    <recommendedName>
        <fullName evidence="3">DUF4926 domain-containing protein</fullName>
    </recommendedName>
</protein>
<evidence type="ECO:0000313" key="1">
    <source>
        <dbReference type="EMBL" id="MFB2833880.1"/>
    </source>
</evidence>
<sequence length="86" mass="9825">MKAKTYDQIRTLVEIKANFGKRLIPKGTLGTIVECYEKPQEGYAVDLAIPNNRWVGGFDYENVILFPEQFVVVNSDVESPDVVRQY</sequence>
<dbReference type="EMBL" id="JBHFNT010000048">
    <property type="protein sequence ID" value="MFB2833880.1"/>
    <property type="molecule type" value="Genomic_DNA"/>
</dbReference>